<dbReference type="GO" id="GO:0001510">
    <property type="term" value="P:RNA methylation"/>
    <property type="evidence" value="ECO:0007669"/>
    <property type="project" value="InterPro"/>
</dbReference>
<dbReference type="Gene3D" id="3.30.70.1170">
    <property type="entry name" value="Sun protein, domain 3"/>
    <property type="match status" value="1"/>
</dbReference>
<keyword evidence="2 6" id="KW-0489">Methyltransferase</keyword>
<reference evidence="8" key="1">
    <citation type="journal article" date="2014" name="Int. J. Syst. Evol. Microbiol.">
        <title>Complete genome sequence of Corynebacterium casei LMG S-19264T (=DSM 44701T), isolated from a smear-ripened cheese.</title>
        <authorList>
            <consortium name="US DOE Joint Genome Institute (JGI-PGF)"/>
            <person name="Walter F."/>
            <person name="Albersmeier A."/>
            <person name="Kalinowski J."/>
            <person name="Ruckert C."/>
        </authorList>
    </citation>
    <scope>NUCLEOTIDE SEQUENCE</scope>
    <source>
        <strain evidence="8">CGMCC 1.15448</strain>
    </source>
</reference>
<dbReference type="InterPro" id="IPR023267">
    <property type="entry name" value="RCMT"/>
</dbReference>
<evidence type="ECO:0000256" key="2">
    <source>
        <dbReference type="ARBA" id="ARBA00022603"/>
    </source>
</evidence>
<evidence type="ECO:0000256" key="1">
    <source>
        <dbReference type="ARBA" id="ARBA00022490"/>
    </source>
</evidence>
<dbReference type="Gene3D" id="3.40.50.150">
    <property type="entry name" value="Vaccinia Virus protein VP39"/>
    <property type="match status" value="1"/>
</dbReference>
<dbReference type="EMBL" id="BMJC01000006">
    <property type="protein sequence ID" value="GGB21767.1"/>
    <property type="molecule type" value="Genomic_DNA"/>
</dbReference>
<comment type="similarity">
    <text evidence="6">Belongs to the class I-like SAM-binding methyltransferase superfamily. RsmB/NOP family.</text>
</comment>
<sequence length="454" mass="51182">MPSQLPKEFLSSLEGLPGYETAAFEAVHAAGDTPTSIRINPAKPPVSLPDKATPVPWSSYGYYLQTRPSFTFDPLFHAGTYYVQEASSMFLEQALRQTIDLTQPHKVLDLCAAPGGKSTLLQSILSPDSLLVSNEVIRNRVTILQENMIKWGAANVVVTNNDPRDFQRLENYFDVIVVDAPCSGSGLFRREPEAVEEWSPGNVQLCWQRQQRILADCWPALRRDGILIYSTCSYAKEEDEDILDWITTELDATSCRLQPAPEWNIIETVGKSGAYGYRFYPHQVKGEGFFIACLRKNDGAGFSPPRKMSHPEHPNKKEQASLSEWIAASTPLAFFVHNEQVHAFPEPLLLELPILQSACYLKEAGLSLGQLSAKEFIPNHHLAMSTMVSPGVPALSLSREQALQYLRKEEMRAETTHRGWTLVQYEGRSLGWIKALPQRSNNYYPKEWRILKRE</sequence>
<protein>
    <submittedName>
        <fullName evidence="8">rRNA cytosine-C5-methyltransferase</fullName>
    </submittedName>
</protein>
<dbReference type="InterPro" id="IPR001678">
    <property type="entry name" value="MeTrfase_RsmB-F_NOP2_dom"/>
</dbReference>
<dbReference type="SUPFAM" id="SSF53335">
    <property type="entry name" value="S-adenosyl-L-methionine-dependent methyltransferases"/>
    <property type="match status" value="1"/>
</dbReference>
<evidence type="ECO:0000259" key="7">
    <source>
        <dbReference type="PROSITE" id="PS51686"/>
    </source>
</evidence>
<evidence type="ECO:0000256" key="5">
    <source>
        <dbReference type="ARBA" id="ARBA00022884"/>
    </source>
</evidence>
<dbReference type="InterPro" id="IPR027391">
    <property type="entry name" value="Nol1_Nop2_Fmu_2"/>
</dbReference>
<dbReference type="PRINTS" id="PR02008">
    <property type="entry name" value="RCMTFAMILY"/>
</dbReference>
<keyword evidence="5 6" id="KW-0694">RNA-binding</keyword>
<feature type="binding site" evidence="6">
    <location>
        <begin position="111"/>
        <end position="117"/>
    </location>
    <ligand>
        <name>S-adenosyl-L-methionine</name>
        <dbReference type="ChEBI" id="CHEBI:59789"/>
    </ligand>
</feature>
<feature type="active site" description="Nucleophile" evidence="6">
    <location>
        <position position="232"/>
    </location>
</feature>
<feature type="domain" description="SAM-dependent MTase RsmB/NOP-type" evidence="7">
    <location>
        <begin position="1"/>
        <end position="297"/>
    </location>
</feature>
<feature type="binding site" evidence="6">
    <location>
        <position position="179"/>
    </location>
    <ligand>
        <name>S-adenosyl-L-methionine</name>
        <dbReference type="ChEBI" id="CHEBI:59789"/>
    </ligand>
</feature>
<dbReference type="GO" id="GO:0008173">
    <property type="term" value="F:RNA methyltransferase activity"/>
    <property type="evidence" value="ECO:0007669"/>
    <property type="project" value="InterPro"/>
</dbReference>
<dbReference type="InterPro" id="IPR029063">
    <property type="entry name" value="SAM-dependent_MTases_sf"/>
</dbReference>
<gene>
    <name evidence="8" type="ORF">GCM10011511_52010</name>
</gene>
<evidence type="ECO:0000256" key="6">
    <source>
        <dbReference type="PROSITE-ProRule" id="PRU01023"/>
    </source>
</evidence>
<keyword evidence="3 6" id="KW-0808">Transferase</keyword>
<keyword evidence="4 6" id="KW-0949">S-adenosyl-L-methionine</keyword>
<dbReference type="Proteomes" id="UP000607559">
    <property type="component" value="Unassembled WGS sequence"/>
</dbReference>
<dbReference type="RefSeq" id="WP_188937315.1">
    <property type="nucleotide sequence ID" value="NZ_BMJC01000006.1"/>
</dbReference>
<dbReference type="GO" id="GO:0003723">
    <property type="term" value="F:RNA binding"/>
    <property type="evidence" value="ECO:0007669"/>
    <property type="project" value="UniProtKB-UniRule"/>
</dbReference>
<feature type="binding site" evidence="6">
    <location>
        <position position="135"/>
    </location>
    <ligand>
        <name>S-adenosyl-L-methionine</name>
        <dbReference type="ChEBI" id="CHEBI:59789"/>
    </ligand>
</feature>
<feature type="binding site" evidence="6">
    <location>
        <position position="162"/>
    </location>
    <ligand>
        <name>S-adenosyl-L-methionine</name>
        <dbReference type="ChEBI" id="CHEBI:59789"/>
    </ligand>
</feature>
<dbReference type="InterPro" id="IPR049560">
    <property type="entry name" value="MeTrfase_RsmB-F_NOP2_cat"/>
</dbReference>
<keyword evidence="1" id="KW-0963">Cytoplasm</keyword>
<dbReference type="Pfam" id="PF13636">
    <property type="entry name" value="Methyltranf_PUA"/>
    <property type="match status" value="1"/>
</dbReference>
<organism evidence="8 9">
    <name type="scientific">Puia dinghuensis</name>
    <dbReference type="NCBI Taxonomy" id="1792502"/>
    <lineage>
        <taxon>Bacteria</taxon>
        <taxon>Pseudomonadati</taxon>
        <taxon>Bacteroidota</taxon>
        <taxon>Chitinophagia</taxon>
        <taxon>Chitinophagales</taxon>
        <taxon>Chitinophagaceae</taxon>
        <taxon>Puia</taxon>
    </lineage>
</organism>
<evidence type="ECO:0000313" key="8">
    <source>
        <dbReference type="EMBL" id="GGB21767.1"/>
    </source>
</evidence>
<name>A0A8J2XU07_9BACT</name>
<evidence type="ECO:0000256" key="3">
    <source>
        <dbReference type="ARBA" id="ARBA00022679"/>
    </source>
</evidence>
<dbReference type="AlphaFoldDB" id="A0A8J2XU07"/>
<comment type="caution">
    <text evidence="8">The sequence shown here is derived from an EMBL/GenBank/DDBJ whole genome shotgun (WGS) entry which is preliminary data.</text>
</comment>
<evidence type="ECO:0000313" key="9">
    <source>
        <dbReference type="Proteomes" id="UP000607559"/>
    </source>
</evidence>
<dbReference type="Pfam" id="PF17125">
    <property type="entry name" value="Methyltr_RsmF_N"/>
    <property type="match status" value="1"/>
</dbReference>
<dbReference type="PROSITE" id="PS51686">
    <property type="entry name" value="SAM_MT_RSMB_NOP"/>
    <property type="match status" value="1"/>
</dbReference>
<keyword evidence="9" id="KW-1185">Reference proteome</keyword>
<dbReference type="CDD" id="cd02440">
    <property type="entry name" value="AdoMet_MTases"/>
    <property type="match status" value="1"/>
</dbReference>
<dbReference type="PANTHER" id="PTHR22807">
    <property type="entry name" value="NOP2 YEAST -RELATED NOL1/NOP2/FMU SUN DOMAIN-CONTAINING"/>
    <property type="match status" value="1"/>
</dbReference>
<evidence type="ECO:0000256" key="4">
    <source>
        <dbReference type="ARBA" id="ARBA00022691"/>
    </source>
</evidence>
<dbReference type="Pfam" id="PF01189">
    <property type="entry name" value="Methyltr_RsmB-F"/>
    <property type="match status" value="1"/>
</dbReference>
<accession>A0A8J2XU07</accession>
<dbReference type="InterPro" id="IPR031341">
    <property type="entry name" value="Methyltr_RsmF_N"/>
</dbReference>
<dbReference type="Gene3D" id="2.30.130.60">
    <property type="match status" value="1"/>
</dbReference>
<dbReference type="PANTHER" id="PTHR22807:SF30">
    <property type="entry name" value="28S RRNA (CYTOSINE(4447)-C(5))-METHYLTRANSFERASE-RELATED"/>
    <property type="match status" value="1"/>
</dbReference>
<proteinExistence type="inferred from homology"/>
<reference evidence="8" key="2">
    <citation type="submission" date="2020-09" db="EMBL/GenBank/DDBJ databases">
        <authorList>
            <person name="Sun Q."/>
            <person name="Zhou Y."/>
        </authorList>
    </citation>
    <scope>NUCLEOTIDE SEQUENCE</scope>
    <source>
        <strain evidence="8">CGMCC 1.15448</strain>
    </source>
</reference>